<gene>
    <name evidence="2" type="ORF">SAMN05660443_2131</name>
</gene>
<reference evidence="2 3" key="1">
    <citation type="submission" date="2016-10" db="EMBL/GenBank/DDBJ databases">
        <authorList>
            <person name="de Groot N.N."/>
        </authorList>
    </citation>
    <scope>NUCLEOTIDE SEQUENCE [LARGE SCALE GENOMIC DNA]</scope>
    <source>
        <strain evidence="2 3">DSM 18438</strain>
    </source>
</reference>
<evidence type="ECO:0008006" key="4">
    <source>
        <dbReference type="Google" id="ProtNLM"/>
    </source>
</evidence>
<dbReference type="AlphaFoldDB" id="A0A1I1I7X7"/>
<name>A0A1I1I7X7_9GAMM</name>
<keyword evidence="1" id="KW-0472">Membrane</keyword>
<dbReference type="RefSeq" id="WP_091963198.1">
    <property type="nucleotide sequence ID" value="NZ_FOLH01000004.1"/>
</dbReference>
<feature type="transmembrane region" description="Helical" evidence="1">
    <location>
        <begin position="422"/>
        <end position="442"/>
    </location>
</feature>
<sequence>MPESQVPQLQPVFSVAVAGHRQARLEPDGQTPEAKQARWQALESQLQQLLTTLKQAAETSFASVDGIYADLTPRCRMITGSATGTDALAAKLAEPCGYELDYLLPRASQVAVDAPKAARGVAMQMQPEEGKGDLSESNYRLRDRLALSFSDLLIAVWDGDEPGYLQSGASLMIREALLRRTPVCLLYLPVDALEPKIFWLDFQLLTDAWITEIEVLGCNADLLLQVFDELPLDAPVTQQRLQQWMEMLLAPFRPALEKNNAEAALLKRIEQQRSVSRYLLQWVYWWCFKRGWRQQASERPLPVMEWIKGSWLWLNIMLNPPQKSQPLRLVEILHTEVRRYSRQERIVSRAHGFFSNLAKLDLGSAIRSLFQPPCNQGYQGISSEGLTDASNPIKEPDLAEIFNWSDTQARVFSTRYRDDTWLIYYAAAFAVFCAVAGAIHLWPAPSSGVPFIWVFLEFILLHFIVRRVLQSRFRNFHGRWMSFRFIAEQVRYLRLGYPLLVLPSSYSTPIWEPVVEKGRREIKLKSAEAWILQRVLIAEGLPRCASGQPIYAMTEHNTETLQYIRAVLEEHRHYYHSSYHHLHREHTYLHRLAFGLFTLTFVAVTVHFFLTLPAILIFTAFFPAWGAAIHGILSQNEVVRVSSMAAQVWRELTTLKEAFELHEHLAARASNWQRTQQLRELVEAATNILSNENYYWRSLFQHNQQDLPA</sequence>
<feature type="transmembrane region" description="Helical" evidence="1">
    <location>
        <begin position="615"/>
        <end position="633"/>
    </location>
</feature>
<dbReference type="STRING" id="1122252.SAMN05660443_2131"/>
<feature type="transmembrane region" description="Helical" evidence="1">
    <location>
        <begin position="448"/>
        <end position="469"/>
    </location>
</feature>
<keyword evidence="3" id="KW-1185">Reference proteome</keyword>
<protein>
    <recommendedName>
        <fullName evidence="4">SMODS and SLOG-associating 2TM effector domain-containing protein</fullName>
    </recommendedName>
</protein>
<evidence type="ECO:0000313" key="2">
    <source>
        <dbReference type="EMBL" id="SFC29883.1"/>
    </source>
</evidence>
<keyword evidence="1" id="KW-0812">Transmembrane</keyword>
<evidence type="ECO:0000256" key="1">
    <source>
        <dbReference type="SAM" id="Phobius"/>
    </source>
</evidence>
<organism evidence="2 3">
    <name type="scientific">Marinospirillum celere</name>
    <dbReference type="NCBI Taxonomy" id="1122252"/>
    <lineage>
        <taxon>Bacteria</taxon>
        <taxon>Pseudomonadati</taxon>
        <taxon>Pseudomonadota</taxon>
        <taxon>Gammaproteobacteria</taxon>
        <taxon>Oceanospirillales</taxon>
        <taxon>Oceanospirillaceae</taxon>
        <taxon>Marinospirillum</taxon>
    </lineage>
</organism>
<evidence type="ECO:0000313" key="3">
    <source>
        <dbReference type="Proteomes" id="UP000199058"/>
    </source>
</evidence>
<dbReference type="OrthoDB" id="2968017at2"/>
<proteinExistence type="predicted"/>
<dbReference type="EMBL" id="FOLH01000004">
    <property type="protein sequence ID" value="SFC29883.1"/>
    <property type="molecule type" value="Genomic_DNA"/>
</dbReference>
<accession>A0A1I1I7X7</accession>
<keyword evidence="1" id="KW-1133">Transmembrane helix</keyword>
<dbReference type="Proteomes" id="UP000199058">
    <property type="component" value="Unassembled WGS sequence"/>
</dbReference>
<feature type="transmembrane region" description="Helical" evidence="1">
    <location>
        <begin position="588"/>
        <end position="609"/>
    </location>
</feature>